<dbReference type="GO" id="GO:0005524">
    <property type="term" value="F:ATP binding"/>
    <property type="evidence" value="ECO:0007669"/>
    <property type="project" value="UniProtKB-KW"/>
</dbReference>
<dbReference type="PANTHER" id="PTHR21064:SF6">
    <property type="entry name" value="AMINOGLYCOSIDE PHOSPHOTRANSFERASE DOMAIN-CONTAINING PROTEIN"/>
    <property type="match status" value="1"/>
</dbReference>
<evidence type="ECO:0000256" key="3">
    <source>
        <dbReference type="ARBA" id="ARBA00022697"/>
    </source>
</evidence>
<name>A0AAE2YNT5_9PROT</name>
<dbReference type="EMBL" id="JAAXYO010000048">
    <property type="protein sequence ID" value="MBU2787619.1"/>
    <property type="molecule type" value="Genomic_DNA"/>
</dbReference>
<evidence type="ECO:0000256" key="5">
    <source>
        <dbReference type="ARBA" id="ARBA00022777"/>
    </source>
</evidence>
<dbReference type="EC" id="2.7.1.39" evidence="8 9"/>
<evidence type="ECO:0000259" key="10">
    <source>
        <dbReference type="Pfam" id="PF01636"/>
    </source>
</evidence>
<evidence type="ECO:0000256" key="7">
    <source>
        <dbReference type="ARBA" id="ARBA00038240"/>
    </source>
</evidence>
<evidence type="ECO:0000256" key="4">
    <source>
        <dbReference type="ARBA" id="ARBA00022741"/>
    </source>
</evidence>
<comment type="pathway">
    <text evidence="8">Amino-acid biosynthesis; L-threonine biosynthesis; L-threonine from L-aspartate: step 4/5.</text>
</comment>
<dbReference type="AlphaFoldDB" id="A0AAE2YNT5"/>
<evidence type="ECO:0000313" key="11">
    <source>
        <dbReference type="EMBL" id="MBU2787619.1"/>
    </source>
</evidence>
<evidence type="ECO:0000256" key="9">
    <source>
        <dbReference type="NCBIfam" id="TIGR00938"/>
    </source>
</evidence>
<keyword evidence="12" id="KW-1185">Reference proteome</keyword>
<dbReference type="Gene3D" id="3.90.1200.10">
    <property type="match status" value="1"/>
</dbReference>
<evidence type="ECO:0000256" key="2">
    <source>
        <dbReference type="ARBA" id="ARBA00022679"/>
    </source>
</evidence>
<dbReference type="Pfam" id="PF01636">
    <property type="entry name" value="APH"/>
    <property type="match status" value="1"/>
</dbReference>
<keyword evidence="4 8" id="KW-0547">Nucleotide-binding</keyword>
<dbReference type="CDD" id="cd05153">
    <property type="entry name" value="HomoserineK_II"/>
    <property type="match status" value="1"/>
</dbReference>
<evidence type="ECO:0000256" key="8">
    <source>
        <dbReference type="HAMAP-Rule" id="MF_00301"/>
    </source>
</evidence>
<dbReference type="Gene3D" id="3.30.200.20">
    <property type="entry name" value="Phosphorylase Kinase, domain 1"/>
    <property type="match status" value="1"/>
</dbReference>
<keyword evidence="2 8" id="KW-0808">Transferase</keyword>
<dbReference type="HAMAP" id="MF_00301">
    <property type="entry name" value="Homoser_kinase_2"/>
    <property type="match status" value="1"/>
</dbReference>
<gene>
    <name evidence="8" type="primary">thrB</name>
    <name evidence="11" type="ORF">HFQ13_05255</name>
</gene>
<evidence type="ECO:0000313" key="12">
    <source>
        <dbReference type="Proteomes" id="UP001197378"/>
    </source>
</evidence>
<proteinExistence type="inferred from homology"/>
<feature type="domain" description="Aminoglycoside phosphotransferase" evidence="10">
    <location>
        <begin position="27"/>
        <end position="255"/>
    </location>
</feature>
<keyword evidence="1 8" id="KW-0028">Amino-acid biosynthesis</keyword>
<dbReference type="NCBIfam" id="NF003558">
    <property type="entry name" value="PRK05231.1"/>
    <property type="match status" value="1"/>
</dbReference>
<protein>
    <recommendedName>
        <fullName evidence="8 9">Homoserine kinase</fullName>
        <shortName evidence="8">HK</shortName>
        <shortName evidence="8">HSK</shortName>
        <ecNumber evidence="8 9">2.7.1.39</ecNumber>
    </recommendedName>
</protein>
<dbReference type="NCBIfam" id="TIGR00938">
    <property type="entry name" value="thrB_alt"/>
    <property type="match status" value="1"/>
</dbReference>
<comment type="catalytic activity">
    <reaction evidence="8">
        <text>L-homoserine + ATP = O-phospho-L-homoserine + ADP + H(+)</text>
        <dbReference type="Rhea" id="RHEA:13985"/>
        <dbReference type="ChEBI" id="CHEBI:15378"/>
        <dbReference type="ChEBI" id="CHEBI:30616"/>
        <dbReference type="ChEBI" id="CHEBI:57476"/>
        <dbReference type="ChEBI" id="CHEBI:57590"/>
        <dbReference type="ChEBI" id="CHEBI:456216"/>
        <dbReference type="EC" id="2.7.1.39"/>
    </reaction>
</comment>
<keyword evidence="3 8" id="KW-0791">Threonine biosynthesis</keyword>
<sequence length="310" mass="35044">MAVYTELPDAELASFLAAYDLGSLEQITGICAGTENSNFFLDTQGGRFVLTIFERLPRESIPYYLHVTEWLSQHGIPCPAPVHSRAGEILGTLCGKPAAIVQRLAGQSIEGRVPNEAEISALGQLLARMHLAGRGFPEEHPNPAGLGWCQETGRRLFPKLSPAERELLADERETQKQWPRDKLPGGVIHADLFPDNVLFQGNTITGTIDYYYAGDDAWLYDLAIVANAWCSFPDGSLDKNLAAILWQAYESVRPFERREHGLWFPYMRAAALRFWLLRLEAKHFPRGGQLTELRDPEEYQRILERRREFC</sequence>
<dbReference type="GO" id="GO:0009088">
    <property type="term" value="P:threonine biosynthetic process"/>
    <property type="evidence" value="ECO:0007669"/>
    <property type="project" value="UniProtKB-UniRule"/>
</dbReference>
<organism evidence="11 12">
    <name type="scientific">Igneacidithiobacillus copahuensis</name>
    <dbReference type="NCBI Taxonomy" id="2724909"/>
    <lineage>
        <taxon>Bacteria</taxon>
        <taxon>Pseudomonadati</taxon>
        <taxon>Pseudomonadota</taxon>
        <taxon>Acidithiobacillia</taxon>
        <taxon>Acidithiobacillales</taxon>
        <taxon>Acidithiobacillaceae</taxon>
        <taxon>Igneacidithiobacillus</taxon>
    </lineage>
</organism>
<comment type="caution">
    <text evidence="11">The sequence shown here is derived from an EMBL/GenBank/DDBJ whole genome shotgun (WGS) entry which is preliminary data.</text>
</comment>
<dbReference type="InterPro" id="IPR002575">
    <property type="entry name" value="Aminoglycoside_PTrfase"/>
</dbReference>
<dbReference type="InterPro" id="IPR011009">
    <property type="entry name" value="Kinase-like_dom_sf"/>
</dbReference>
<dbReference type="InterPro" id="IPR050249">
    <property type="entry name" value="Pseudomonas-type_ThrB"/>
</dbReference>
<evidence type="ECO:0000256" key="1">
    <source>
        <dbReference type="ARBA" id="ARBA00022605"/>
    </source>
</evidence>
<dbReference type="PANTHER" id="PTHR21064">
    <property type="entry name" value="AMINOGLYCOSIDE PHOSPHOTRANSFERASE DOMAIN-CONTAINING PROTEIN-RELATED"/>
    <property type="match status" value="1"/>
</dbReference>
<dbReference type="Proteomes" id="UP001197378">
    <property type="component" value="Unassembled WGS sequence"/>
</dbReference>
<accession>A0AAE2YNT5</accession>
<dbReference type="SUPFAM" id="SSF56112">
    <property type="entry name" value="Protein kinase-like (PK-like)"/>
    <property type="match status" value="1"/>
</dbReference>
<dbReference type="GO" id="GO:0004413">
    <property type="term" value="F:homoserine kinase activity"/>
    <property type="evidence" value="ECO:0007669"/>
    <property type="project" value="UniProtKB-UniRule"/>
</dbReference>
<keyword evidence="6 8" id="KW-0067">ATP-binding</keyword>
<keyword evidence="5 8" id="KW-0418">Kinase</keyword>
<dbReference type="InterPro" id="IPR005280">
    <property type="entry name" value="Homoserine_kinase_II"/>
</dbReference>
<evidence type="ECO:0000256" key="6">
    <source>
        <dbReference type="ARBA" id="ARBA00022840"/>
    </source>
</evidence>
<comment type="similarity">
    <text evidence="7 8">Belongs to the pseudomonas-type ThrB family.</text>
</comment>
<reference evidence="11" key="1">
    <citation type="journal article" date="2021" name="ISME J.">
        <title>Genomic evolution of the class Acidithiobacillia: deep-branching Proteobacteria living in extreme acidic conditions.</title>
        <authorList>
            <person name="Moya-Beltran A."/>
            <person name="Beard S."/>
            <person name="Rojas-Villalobos C."/>
            <person name="Issotta F."/>
            <person name="Gallardo Y."/>
            <person name="Ulloa R."/>
            <person name="Giaveno A."/>
            <person name="Degli Esposti M."/>
            <person name="Johnson D.B."/>
            <person name="Quatrini R."/>
        </authorList>
    </citation>
    <scope>NUCLEOTIDE SEQUENCE</scope>
    <source>
        <strain evidence="11">VAN18-1</strain>
    </source>
</reference>